<evidence type="ECO:0000259" key="6">
    <source>
        <dbReference type="PROSITE" id="PS50262"/>
    </source>
</evidence>
<evidence type="ECO:0000313" key="9">
    <source>
        <dbReference type="EMBL" id="CAF4313439.1"/>
    </source>
</evidence>
<dbReference type="AlphaFoldDB" id="A0A815KHK4"/>
<dbReference type="PROSITE" id="PS50262">
    <property type="entry name" value="G_PROTEIN_RECEP_F1_2"/>
    <property type="match status" value="1"/>
</dbReference>
<feature type="transmembrane region" description="Helical" evidence="5">
    <location>
        <begin position="43"/>
        <end position="61"/>
    </location>
</feature>
<comment type="subcellular location">
    <subcellularLocation>
        <location evidence="1">Membrane</location>
    </subcellularLocation>
</comment>
<evidence type="ECO:0000256" key="1">
    <source>
        <dbReference type="ARBA" id="ARBA00004370"/>
    </source>
</evidence>
<evidence type="ECO:0000313" key="8">
    <source>
        <dbReference type="EMBL" id="CAF4287669.1"/>
    </source>
</evidence>
<keyword evidence="2 5" id="KW-0812">Transmembrane</keyword>
<sequence length="243" mass="27937">MTPAASLSSISITCLLAFDRYVSSSRSVYVRSFSNMKVARYSTLILCLLWSFVNIPSLIYYDVIRSANGILACTIVSSPWKEYTFYFQVPILYGIVPITLLSALGTLTTRNVYIIKQNQRRRSQRTYVDEQTTKMILMQIIVFILCKIPYCVQTAYTLFTAQLAKDPLRTAEDSLFVLITRYIFTIDFCSPFYIFILSSKPFRERFIVMIRKLCCSDYSANRVGILSANVERRPKQNAVVIQT</sequence>
<name>A0A815KHK4_9BILA</name>
<evidence type="ECO:0000256" key="3">
    <source>
        <dbReference type="ARBA" id="ARBA00022989"/>
    </source>
</evidence>
<evidence type="ECO:0000256" key="4">
    <source>
        <dbReference type="ARBA" id="ARBA00023136"/>
    </source>
</evidence>
<dbReference type="Pfam" id="PF00001">
    <property type="entry name" value="7tm_1"/>
    <property type="match status" value="1"/>
</dbReference>
<dbReference type="PANTHER" id="PTHR46641:SF2">
    <property type="entry name" value="FMRFAMIDE RECEPTOR"/>
    <property type="match status" value="1"/>
</dbReference>
<gene>
    <name evidence="7" type="ORF">GPM918_LOCUS32900</name>
    <name evidence="8" type="ORF">SRO942_LOCUS33577</name>
    <name evidence="9" type="ORF">TMI583_LOCUS39192</name>
</gene>
<comment type="caution">
    <text evidence="7">The sequence shown here is derived from an EMBL/GenBank/DDBJ whole genome shotgun (WGS) entry which is preliminary data.</text>
</comment>
<dbReference type="EMBL" id="CAJNOQ010017109">
    <property type="protein sequence ID" value="CAF1393255.1"/>
    <property type="molecule type" value="Genomic_DNA"/>
</dbReference>
<evidence type="ECO:0000256" key="5">
    <source>
        <dbReference type="SAM" id="Phobius"/>
    </source>
</evidence>
<dbReference type="EMBL" id="CAJOBA010059110">
    <property type="protein sequence ID" value="CAF4313439.1"/>
    <property type="molecule type" value="Genomic_DNA"/>
</dbReference>
<reference evidence="7" key="1">
    <citation type="submission" date="2021-02" db="EMBL/GenBank/DDBJ databases">
        <authorList>
            <person name="Nowell W R."/>
        </authorList>
    </citation>
    <scope>NUCLEOTIDE SEQUENCE</scope>
</reference>
<dbReference type="GO" id="GO:0004930">
    <property type="term" value="F:G protein-coupled receptor activity"/>
    <property type="evidence" value="ECO:0007669"/>
    <property type="project" value="InterPro"/>
</dbReference>
<dbReference type="InterPro" id="IPR017452">
    <property type="entry name" value="GPCR_Rhodpsn_7TM"/>
</dbReference>
<dbReference type="GO" id="GO:0016020">
    <property type="term" value="C:membrane"/>
    <property type="evidence" value="ECO:0007669"/>
    <property type="project" value="UniProtKB-SubCell"/>
</dbReference>
<keyword evidence="4 5" id="KW-0472">Membrane</keyword>
<dbReference type="Proteomes" id="UP000681722">
    <property type="component" value="Unassembled WGS sequence"/>
</dbReference>
<dbReference type="Proteomes" id="UP000682733">
    <property type="component" value="Unassembled WGS sequence"/>
</dbReference>
<dbReference type="EMBL" id="CAJOBC010082525">
    <property type="protein sequence ID" value="CAF4287669.1"/>
    <property type="molecule type" value="Genomic_DNA"/>
</dbReference>
<dbReference type="InterPro" id="IPR000276">
    <property type="entry name" value="GPCR_Rhodpsn"/>
</dbReference>
<dbReference type="Gene3D" id="1.20.1070.10">
    <property type="entry name" value="Rhodopsin 7-helix transmembrane proteins"/>
    <property type="match status" value="1"/>
</dbReference>
<keyword evidence="10" id="KW-1185">Reference proteome</keyword>
<proteinExistence type="predicted"/>
<feature type="transmembrane region" description="Helical" evidence="5">
    <location>
        <begin position="179"/>
        <end position="197"/>
    </location>
</feature>
<evidence type="ECO:0000313" key="7">
    <source>
        <dbReference type="EMBL" id="CAF1393255.1"/>
    </source>
</evidence>
<protein>
    <recommendedName>
        <fullName evidence="6">G-protein coupled receptors family 1 profile domain-containing protein</fullName>
    </recommendedName>
</protein>
<accession>A0A815KHK4</accession>
<dbReference type="Proteomes" id="UP000663829">
    <property type="component" value="Unassembled WGS sequence"/>
</dbReference>
<keyword evidence="3 5" id="KW-1133">Transmembrane helix</keyword>
<feature type="domain" description="G-protein coupled receptors family 1 profile" evidence="6">
    <location>
        <begin position="1"/>
        <end position="195"/>
    </location>
</feature>
<evidence type="ECO:0000313" key="10">
    <source>
        <dbReference type="Proteomes" id="UP000663829"/>
    </source>
</evidence>
<dbReference type="OrthoDB" id="10010188at2759"/>
<feature type="transmembrane region" description="Helical" evidence="5">
    <location>
        <begin position="91"/>
        <end position="115"/>
    </location>
</feature>
<dbReference type="PANTHER" id="PTHR46641">
    <property type="entry name" value="FMRFAMIDE RECEPTOR-RELATED"/>
    <property type="match status" value="1"/>
</dbReference>
<dbReference type="InterPro" id="IPR052954">
    <property type="entry name" value="GPCR-Ligand_Int"/>
</dbReference>
<feature type="transmembrane region" description="Helical" evidence="5">
    <location>
        <begin position="136"/>
        <end position="159"/>
    </location>
</feature>
<dbReference type="SUPFAM" id="SSF81321">
    <property type="entry name" value="Family A G protein-coupled receptor-like"/>
    <property type="match status" value="1"/>
</dbReference>
<evidence type="ECO:0000256" key="2">
    <source>
        <dbReference type="ARBA" id="ARBA00022692"/>
    </source>
</evidence>
<organism evidence="7 10">
    <name type="scientific">Didymodactylos carnosus</name>
    <dbReference type="NCBI Taxonomy" id="1234261"/>
    <lineage>
        <taxon>Eukaryota</taxon>
        <taxon>Metazoa</taxon>
        <taxon>Spiralia</taxon>
        <taxon>Gnathifera</taxon>
        <taxon>Rotifera</taxon>
        <taxon>Eurotatoria</taxon>
        <taxon>Bdelloidea</taxon>
        <taxon>Philodinida</taxon>
        <taxon>Philodinidae</taxon>
        <taxon>Didymodactylos</taxon>
    </lineage>
</organism>